<organism evidence="10 11">
    <name type="scientific">Gaopeijia maritima</name>
    <dbReference type="NCBI Taxonomy" id="3119007"/>
    <lineage>
        <taxon>Bacteria</taxon>
        <taxon>Pseudomonadati</taxon>
        <taxon>Gemmatimonadota</taxon>
        <taxon>Longimicrobiia</taxon>
        <taxon>Gaopeijiales</taxon>
        <taxon>Gaopeijiaceae</taxon>
        <taxon>Gaopeijia</taxon>
    </lineage>
</organism>
<gene>
    <name evidence="10" type="ORF">WI372_10020</name>
</gene>
<evidence type="ECO:0000256" key="2">
    <source>
        <dbReference type="ARBA" id="ARBA00022448"/>
    </source>
</evidence>
<dbReference type="InterPro" id="IPR036942">
    <property type="entry name" value="Beta-barrel_TonB_sf"/>
</dbReference>
<dbReference type="Gene3D" id="2.40.170.20">
    <property type="entry name" value="TonB-dependent receptor, beta-barrel domain"/>
    <property type="match status" value="1"/>
</dbReference>
<evidence type="ECO:0000256" key="5">
    <source>
        <dbReference type="ARBA" id="ARBA00023136"/>
    </source>
</evidence>
<dbReference type="SUPFAM" id="SSF49452">
    <property type="entry name" value="Starch-binding domain-like"/>
    <property type="match status" value="1"/>
</dbReference>
<dbReference type="InterPro" id="IPR023997">
    <property type="entry name" value="TonB-dep_OMP_SusC/RagA_CS"/>
</dbReference>
<evidence type="ECO:0000256" key="1">
    <source>
        <dbReference type="ARBA" id="ARBA00004571"/>
    </source>
</evidence>
<comment type="caution">
    <text evidence="10">The sequence shown here is derived from an EMBL/GenBank/DDBJ whole genome shotgun (WGS) entry which is preliminary data.</text>
</comment>
<dbReference type="InterPro" id="IPR013784">
    <property type="entry name" value="Carb-bd-like_fold"/>
</dbReference>
<comment type="similarity">
    <text evidence="7">Belongs to the TonB-dependent receptor family.</text>
</comment>
<sequence length="1083" mass="117893">MRRRMWFSGALGLALAWAALSPMGVEAQSTGNVRGTVVQTPSGAPLAAVQISLVGTQRGTITDRNGVFQLTGVPTGEYEIRAISIGYTTVTQSITVTANEVTTAAFQLAQAVLDLEEIVVTGVAGETARGRLPFTVETLTPASLPVPGTDAGSILQGKIAGAIVTSPSGQPGSTPSIMLRGPTSIMADGRSQEPLYIVDGVIITGGMQDIDAMDIETVEVVKGAAAASLYGSRAANGVIQITTARGRNVAENSVRYSLRTEYGQSTLPGRFNLTQAHQFAMDGSQFIDQSGNRCDFILCTSAPSLAGQRALPGDPAGEWNTVQREEWPGQTYDHVDRFFRGGQYLNGSLSVAGRSGGTNYLISYNRQDNEGILPYHDGNLRQTFRINLDQSVRNDLTVSASAMYSHSIGSGNSGNIFQLTRMPAGVDLTAPDPHHDGVELVIKPDPFNDNINPLYTMSTTQNTALRSRYLGSVNAHWTPARWLDVSANFSFDRLDQDDENLRPKGFRNISGVEQGGTLSRNFDRSEGINGSVTAAVRRTFGELGTTTTLRYLAEEQNSWDNSASGSDFTADGVWRFDNIPSANRSASSSEQSTRAEGLFAGTMLDFKDRYILDAMIRQDGSSRFGPDERRHTYFRLGGAYIISDESWFNLPGFDHLKLAYAVGTAGNTPSFSAQYETYNVGSGSITPSTLGNRALKPEFVTEQEFTLESVLFDRLSLDVAYAKMRAENQIQLVPSLSYTGFSNQWRNAGTLESNTLELGLNMVVARSTDFSWTSRLLYDRTKQKVTELNVPAYQEGVAGQGLGTVFYVREGEELGTFYGFQFAEHCGHLPDGVDCSQFQVNDDGYLVWVGGAGSYQNGWDTYTDGEGQTRTWWGTTSPIDIRGASIRWGTPFQAQGVDRVTGEVTTFMPLGKAMPDHNISFANTVTWRGFTVYGLLQSMQGFSVYNQPLQWATFQSYSGIMDQRGVEEGLQKPVGYYSTLYGASGLVPSSAFVDDASFIKLREVSLRYRLGRDLLDKLGFLQRVENASLSVIGRNLFTWTDYDGYDPDVGSSGGGTGSASLARVDGFSYPNFRTFTFGVEINF</sequence>
<proteinExistence type="inferred from homology"/>
<dbReference type="EMBL" id="JBBHLI010000005">
    <property type="protein sequence ID" value="MEK9501310.1"/>
    <property type="molecule type" value="Genomic_DNA"/>
</dbReference>
<evidence type="ECO:0000313" key="10">
    <source>
        <dbReference type="EMBL" id="MEK9501310.1"/>
    </source>
</evidence>
<name>A0ABU9EBH5_9BACT</name>
<keyword evidence="8" id="KW-0732">Signal</keyword>
<evidence type="ECO:0000256" key="8">
    <source>
        <dbReference type="SAM" id="SignalP"/>
    </source>
</evidence>
<feature type="signal peptide" evidence="8">
    <location>
        <begin position="1"/>
        <end position="27"/>
    </location>
</feature>
<feature type="chain" id="PRO_5046827820" evidence="8">
    <location>
        <begin position="28"/>
        <end position="1083"/>
    </location>
</feature>
<keyword evidence="11" id="KW-1185">Reference proteome</keyword>
<keyword evidence="6 7" id="KW-0998">Cell outer membrane</keyword>
<keyword evidence="3 7" id="KW-1134">Transmembrane beta strand</keyword>
<accession>A0ABU9EBH5</accession>
<dbReference type="Proteomes" id="UP001484239">
    <property type="component" value="Unassembled WGS sequence"/>
</dbReference>
<dbReference type="InterPro" id="IPR012910">
    <property type="entry name" value="Plug_dom"/>
</dbReference>
<dbReference type="Pfam" id="PF07715">
    <property type="entry name" value="Plug"/>
    <property type="match status" value="1"/>
</dbReference>
<dbReference type="SUPFAM" id="SSF56935">
    <property type="entry name" value="Porins"/>
    <property type="match status" value="1"/>
</dbReference>
<evidence type="ECO:0000256" key="6">
    <source>
        <dbReference type="ARBA" id="ARBA00023237"/>
    </source>
</evidence>
<evidence type="ECO:0000256" key="7">
    <source>
        <dbReference type="PROSITE-ProRule" id="PRU01360"/>
    </source>
</evidence>
<keyword evidence="5 7" id="KW-0472">Membrane</keyword>
<dbReference type="Gene3D" id="2.60.40.1120">
    <property type="entry name" value="Carboxypeptidase-like, regulatory domain"/>
    <property type="match status" value="1"/>
</dbReference>
<dbReference type="RefSeq" id="WP_405275985.1">
    <property type="nucleotide sequence ID" value="NZ_CP144380.1"/>
</dbReference>
<dbReference type="InterPro" id="IPR023996">
    <property type="entry name" value="TonB-dep_OMP_SusC/RagA"/>
</dbReference>
<dbReference type="Pfam" id="PF13715">
    <property type="entry name" value="CarbopepD_reg_2"/>
    <property type="match status" value="1"/>
</dbReference>
<feature type="domain" description="TonB-dependent receptor plug" evidence="9">
    <location>
        <begin position="135"/>
        <end position="238"/>
    </location>
</feature>
<dbReference type="NCBIfam" id="TIGR04057">
    <property type="entry name" value="SusC_RagA_signa"/>
    <property type="match status" value="1"/>
</dbReference>
<dbReference type="NCBIfam" id="TIGR04056">
    <property type="entry name" value="OMP_RagA_SusC"/>
    <property type="match status" value="1"/>
</dbReference>
<evidence type="ECO:0000259" key="9">
    <source>
        <dbReference type="Pfam" id="PF07715"/>
    </source>
</evidence>
<evidence type="ECO:0000256" key="3">
    <source>
        <dbReference type="ARBA" id="ARBA00022452"/>
    </source>
</evidence>
<keyword evidence="4 7" id="KW-0812">Transmembrane</keyword>
<keyword evidence="2 7" id="KW-0813">Transport</keyword>
<evidence type="ECO:0000256" key="4">
    <source>
        <dbReference type="ARBA" id="ARBA00022692"/>
    </source>
</evidence>
<dbReference type="InterPro" id="IPR039426">
    <property type="entry name" value="TonB-dep_rcpt-like"/>
</dbReference>
<comment type="subcellular location">
    <subcellularLocation>
        <location evidence="1 7">Cell outer membrane</location>
        <topology evidence="1 7">Multi-pass membrane protein</topology>
    </subcellularLocation>
</comment>
<dbReference type="Gene3D" id="2.170.130.10">
    <property type="entry name" value="TonB-dependent receptor, plug domain"/>
    <property type="match status" value="1"/>
</dbReference>
<dbReference type="InterPro" id="IPR037066">
    <property type="entry name" value="Plug_dom_sf"/>
</dbReference>
<reference evidence="10 11" key="1">
    <citation type="submission" date="2024-02" db="EMBL/GenBank/DDBJ databases">
        <title>A novel Gemmatimonadota bacterium.</title>
        <authorList>
            <person name="Du Z.-J."/>
            <person name="Ye Y.-Q."/>
        </authorList>
    </citation>
    <scope>NUCLEOTIDE SEQUENCE [LARGE SCALE GENOMIC DNA]</scope>
    <source>
        <strain evidence="10 11">DH-20</strain>
    </source>
</reference>
<protein>
    <submittedName>
        <fullName evidence="10">SusC/RagA family TonB-linked outer membrane protein</fullName>
    </submittedName>
</protein>
<evidence type="ECO:0000313" key="11">
    <source>
        <dbReference type="Proteomes" id="UP001484239"/>
    </source>
</evidence>
<dbReference type="PROSITE" id="PS52016">
    <property type="entry name" value="TONB_DEPENDENT_REC_3"/>
    <property type="match status" value="1"/>
</dbReference>